<dbReference type="GO" id="GO:0006313">
    <property type="term" value="P:DNA transposition"/>
    <property type="evidence" value="ECO:0007669"/>
    <property type="project" value="InterPro"/>
</dbReference>
<dbReference type="GO" id="GO:0004803">
    <property type="term" value="F:transposase activity"/>
    <property type="evidence" value="ECO:0007669"/>
    <property type="project" value="InterPro"/>
</dbReference>
<dbReference type="Proteomes" id="UP000236738">
    <property type="component" value="Unassembled WGS sequence"/>
</dbReference>
<accession>A0A1H5U7T4</accession>
<dbReference type="AlphaFoldDB" id="A0A1H5U7T4"/>
<dbReference type="OrthoDB" id="9788881at2"/>
<dbReference type="GO" id="GO:0003677">
    <property type="term" value="F:DNA binding"/>
    <property type="evidence" value="ECO:0007669"/>
    <property type="project" value="InterPro"/>
</dbReference>
<evidence type="ECO:0008006" key="3">
    <source>
        <dbReference type="Google" id="ProtNLM"/>
    </source>
</evidence>
<evidence type="ECO:0000313" key="1">
    <source>
        <dbReference type="EMBL" id="SEF70327.1"/>
    </source>
</evidence>
<organism evidence="1 2">
    <name type="scientific">Halpernia humi</name>
    <dbReference type="NCBI Taxonomy" id="493375"/>
    <lineage>
        <taxon>Bacteria</taxon>
        <taxon>Pseudomonadati</taxon>
        <taxon>Bacteroidota</taxon>
        <taxon>Flavobacteriia</taxon>
        <taxon>Flavobacteriales</taxon>
        <taxon>Weeksellaceae</taxon>
        <taxon>Chryseobacterium group</taxon>
        <taxon>Halpernia</taxon>
    </lineage>
</organism>
<dbReference type="PANTHER" id="PTHR34322">
    <property type="entry name" value="TRANSPOSASE, Y1_TNP DOMAIN-CONTAINING"/>
    <property type="match status" value="1"/>
</dbReference>
<keyword evidence="2" id="KW-1185">Reference proteome</keyword>
<dbReference type="InterPro" id="IPR036515">
    <property type="entry name" value="Transposase_17_sf"/>
</dbReference>
<protein>
    <recommendedName>
        <fullName evidence="3">Transposase IS200-like domain-containing protein</fullName>
    </recommendedName>
</protein>
<dbReference type="RefSeq" id="WP_103912680.1">
    <property type="nucleotide sequence ID" value="NZ_FNUS01000001.1"/>
</dbReference>
<dbReference type="EMBL" id="FNUS01000001">
    <property type="protein sequence ID" value="SEF70327.1"/>
    <property type="molecule type" value="Genomic_DNA"/>
</dbReference>
<sequence length="141" mass="16745">MPNHFHLLVKIKSENELFAFQKTDKLVEKGLHSAQNIFSKQFSKIFNSYSQAFNKENNRHGSLIESPFKRKLISSEDYLKQCIIYIHQNPNHEDFRNYKYSSYKSFLSNSTTSLMRSEVLELFGDKKNFIFCHNIPSNYEF</sequence>
<gene>
    <name evidence="1" type="ORF">SAMN05421847_0676</name>
</gene>
<name>A0A1H5U7T4_9FLAO</name>
<evidence type="ECO:0000313" key="2">
    <source>
        <dbReference type="Proteomes" id="UP000236738"/>
    </source>
</evidence>
<dbReference type="Gene3D" id="3.30.70.1290">
    <property type="entry name" value="Transposase IS200-like"/>
    <property type="match status" value="1"/>
</dbReference>
<proteinExistence type="predicted"/>
<dbReference type="PANTHER" id="PTHR34322:SF2">
    <property type="entry name" value="TRANSPOSASE IS200-LIKE DOMAIN-CONTAINING PROTEIN"/>
    <property type="match status" value="1"/>
</dbReference>
<reference evidence="2" key="1">
    <citation type="submission" date="2016-10" db="EMBL/GenBank/DDBJ databases">
        <authorList>
            <person name="Varghese N."/>
            <person name="Submissions S."/>
        </authorList>
    </citation>
    <scope>NUCLEOTIDE SEQUENCE [LARGE SCALE GENOMIC DNA]</scope>
    <source>
        <strain evidence="2">DSM 21580</strain>
    </source>
</reference>
<dbReference type="SUPFAM" id="SSF143422">
    <property type="entry name" value="Transposase IS200-like"/>
    <property type="match status" value="1"/>
</dbReference>